<organism evidence="1 2">
    <name type="scientific">Stylophora pistillata</name>
    <name type="common">Smooth cauliflower coral</name>
    <dbReference type="NCBI Taxonomy" id="50429"/>
    <lineage>
        <taxon>Eukaryota</taxon>
        <taxon>Metazoa</taxon>
        <taxon>Cnidaria</taxon>
        <taxon>Anthozoa</taxon>
        <taxon>Hexacorallia</taxon>
        <taxon>Scleractinia</taxon>
        <taxon>Astrocoeniina</taxon>
        <taxon>Pocilloporidae</taxon>
        <taxon>Stylophora</taxon>
    </lineage>
</organism>
<dbReference type="AlphaFoldDB" id="A0A2B4SNA8"/>
<reference evidence="2" key="1">
    <citation type="journal article" date="2017" name="bioRxiv">
        <title>Comparative analysis of the genomes of Stylophora pistillata and Acropora digitifera provides evidence for extensive differences between species of corals.</title>
        <authorList>
            <person name="Voolstra C.R."/>
            <person name="Li Y."/>
            <person name="Liew Y.J."/>
            <person name="Baumgarten S."/>
            <person name="Zoccola D."/>
            <person name="Flot J.-F."/>
            <person name="Tambutte S."/>
            <person name="Allemand D."/>
            <person name="Aranda M."/>
        </authorList>
    </citation>
    <scope>NUCLEOTIDE SEQUENCE [LARGE SCALE GENOMIC DNA]</scope>
</reference>
<name>A0A2B4SNA8_STYPI</name>
<proteinExistence type="predicted"/>
<comment type="caution">
    <text evidence="1">The sequence shown here is derived from an EMBL/GenBank/DDBJ whole genome shotgun (WGS) entry which is preliminary data.</text>
</comment>
<protein>
    <submittedName>
        <fullName evidence="1">Uncharacterized protein</fullName>
    </submittedName>
</protein>
<evidence type="ECO:0000313" key="2">
    <source>
        <dbReference type="Proteomes" id="UP000225706"/>
    </source>
</evidence>
<dbReference type="InterPro" id="IPR005312">
    <property type="entry name" value="DUF1759"/>
</dbReference>
<dbReference type="EMBL" id="LSMT01000051">
    <property type="protein sequence ID" value="PFX30350.1"/>
    <property type="molecule type" value="Genomic_DNA"/>
</dbReference>
<dbReference type="Pfam" id="PF03564">
    <property type="entry name" value="DUF1759"/>
    <property type="match status" value="1"/>
</dbReference>
<dbReference type="Proteomes" id="UP000225706">
    <property type="component" value="Unassembled WGS sequence"/>
</dbReference>
<sequence>MAEEAKSIRRTAKARFTRKRNELLKSMDADQGREMVEERSLKQIEDAYADCKIANDDVLDLADHATAENAIKSAAQIQCRLDDMTEKLTSLIGPKDDKIAKTETCASSNLQLEKMKLPRFEGEIRAYPQFKRYFEKQIMPHLQNDDVSYVLLSCLGSEPVTTVKSIDDDVREMWKRLDEKYGDPAKVAEVIIDGLRRTRIVREGEEKRFVELVEIVENGYRDLKRLGLESEITTTSSFSIIEKKLTADIRRKWAEIVSAANSTVDKTNKFPSLLKFLRSQRGAIEYDTASLRVPAGPLKAVIHHTTAKEEIDMKGQRVTQSKCLIHKRGKHSTK</sequence>
<gene>
    <name evidence="1" type="ORF">AWC38_SpisGene4867</name>
</gene>
<dbReference type="PANTHER" id="PTHR47331">
    <property type="entry name" value="PHD-TYPE DOMAIN-CONTAINING PROTEIN"/>
    <property type="match status" value="1"/>
</dbReference>
<accession>A0A2B4SNA8</accession>
<evidence type="ECO:0000313" key="1">
    <source>
        <dbReference type="EMBL" id="PFX30350.1"/>
    </source>
</evidence>
<dbReference type="OrthoDB" id="5980254at2759"/>
<keyword evidence="2" id="KW-1185">Reference proteome</keyword>